<sequence length="317" mass="31540">MPVVAALDVGGTSIKAGLITEDGTVALESRRPTGVELGPEAVVERIATFAADLTEQAPVRGIGLCVPGVVDSAVGVARYAANLGWTDVPFVELLEDRLGVPVALGHDVRSGALAEARRGAGQGAASVYFMAVGTGIAAGLVTSGEVYNGSSGQAGEVGHLVVRPGGPLCGCGNRGCLEAIASASRLGKAFALATGREVSAKDLFLAVGAGDAVAQAIWDDAVAAMADALAAVCVLEDPGLIVIGGGLSLAGPALVTPLARELERRLTFRPAPPIVVAALGDRAGLAGAALLGWDAVARADPAVAHAVAPAARPRQES</sequence>
<organism evidence="2">
    <name type="scientific">Nakamurella sp. A5-74</name>
    <dbReference type="NCBI Taxonomy" id="3158264"/>
    <lineage>
        <taxon>Bacteria</taxon>
        <taxon>Bacillati</taxon>
        <taxon>Actinomycetota</taxon>
        <taxon>Actinomycetes</taxon>
        <taxon>Nakamurellales</taxon>
        <taxon>Nakamurellaceae</taxon>
        <taxon>Nakamurella</taxon>
    </lineage>
</organism>
<accession>A0AAU8DUW3</accession>
<dbReference type="InterPro" id="IPR000600">
    <property type="entry name" value="ROK"/>
</dbReference>
<dbReference type="SUPFAM" id="SSF53067">
    <property type="entry name" value="Actin-like ATPase domain"/>
    <property type="match status" value="1"/>
</dbReference>
<gene>
    <name evidence="2" type="ORF">ABLG96_06745</name>
</gene>
<dbReference type="Gene3D" id="3.30.420.40">
    <property type="match status" value="2"/>
</dbReference>
<evidence type="ECO:0000313" key="2">
    <source>
        <dbReference type="EMBL" id="XCG64995.1"/>
    </source>
</evidence>
<protein>
    <submittedName>
        <fullName evidence="2">ROK family protein</fullName>
    </submittedName>
</protein>
<reference evidence="2" key="1">
    <citation type="submission" date="2024-05" db="EMBL/GenBank/DDBJ databases">
        <authorList>
            <person name="Cai S.Y."/>
            <person name="Jin L.M."/>
            <person name="Li H.R."/>
        </authorList>
    </citation>
    <scope>NUCLEOTIDE SEQUENCE</scope>
    <source>
        <strain evidence="2">A5-74</strain>
    </source>
</reference>
<dbReference type="RefSeq" id="WP_353650606.1">
    <property type="nucleotide sequence ID" value="NZ_CP159218.1"/>
</dbReference>
<dbReference type="EMBL" id="CP159218">
    <property type="protein sequence ID" value="XCG64995.1"/>
    <property type="molecule type" value="Genomic_DNA"/>
</dbReference>
<comment type="similarity">
    <text evidence="1">Belongs to the ROK (NagC/XylR) family.</text>
</comment>
<dbReference type="InterPro" id="IPR043129">
    <property type="entry name" value="ATPase_NBD"/>
</dbReference>
<name>A0AAU8DUW3_9ACTN</name>
<evidence type="ECO:0000256" key="1">
    <source>
        <dbReference type="ARBA" id="ARBA00006479"/>
    </source>
</evidence>
<dbReference type="PANTHER" id="PTHR18964">
    <property type="entry name" value="ROK (REPRESSOR, ORF, KINASE) FAMILY"/>
    <property type="match status" value="1"/>
</dbReference>
<dbReference type="AlphaFoldDB" id="A0AAU8DUW3"/>
<dbReference type="Pfam" id="PF00480">
    <property type="entry name" value="ROK"/>
    <property type="match status" value="1"/>
</dbReference>
<dbReference type="PANTHER" id="PTHR18964:SF149">
    <property type="entry name" value="BIFUNCTIONAL UDP-N-ACETYLGLUCOSAMINE 2-EPIMERASE_N-ACETYLMANNOSAMINE KINASE"/>
    <property type="match status" value="1"/>
</dbReference>
<proteinExistence type="inferred from homology"/>